<dbReference type="Pfam" id="PF01022">
    <property type="entry name" value="HTH_5"/>
    <property type="match status" value="1"/>
</dbReference>
<dbReference type="InterPro" id="IPR036388">
    <property type="entry name" value="WH-like_DNA-bd_sf"/>
</dbReference>
<dbReference type="PRINTS" id="PR00778">
    <property type="entry name" value="HTHARSR"/>
</dbReference>
<dbReference type="Proteomes" id="UP000199577">
    <property type="component" value="Unassembled WGS sequence"/>
</dbReference>
<organism evidence="2 3">
    <name type="scientific">Parapedobacter composti</name>
    <dbReference type="NCBI Taxonomy" id="623281"/>
    <lineage>
        <taxon>Bacteria</taxon>
        <taxon>Pseudomonadati</taxon>
        <taxon>Bacteroidota</taxon>
        <taxon>Sphingobacteriia</taxon>
        <taxon>Sphingobacteriales</taxon>
        <taxon>Sphingobacteriaceae</taxon>
        <taxon>Parapedobacter</taxon>
    </lineage>
</organism>
<dbReference type="GO" id="GO:0003700">
    <property type="term" value="F:DNA-binding transcription factor activity"/>
    <property type="evidence" value="ECO:0007669"/>
    <property type="project" value="InterPro"/>
</dbReference>
<dbReference type="InterPro" id="IPR011991">
    <property type="entry name" value="ArsR-like_HTH"/>
</dbReference>
<dbReference type="AlphaFoldDB" id="A0A1I1FBA3"/>
<dbReference type="PANTHER" id="PTHR38600">
    <property type="entry name" value="TRANSCRIPTIONAL REGULATORY PROTEIN"/>
    <property type="match status" value="1"/>
</dbReference>
<name>A0A1I1FBA3_9SPHI</name>
<dbReference type="SMART" id="SM00418">
    <property type="entry name" value="HTH_ARSR"/>
    <property type="match status" value="1"/>
</dbReference>
<reference evidence="2 3" key="1">
    <citation type="submission" date="2016-10" db="EMBL/GenBank/DDBJ databases">
        <authorList>
            <person name="de Groot N.N."/>
        </authorList>
    </citation>
    <scope>NUCLEOTIDE SEQUENCE [LARGE SCALE GENOMIC DNA]</scope>
    <source>
        <strain evidence="2 3">DSM 22900</strain>
    </source>
</reference>
<dbReference type="RefSeq" id="WP_090971641.1">
    <property type="nucleotide sequence ID" value="NZ_FOLL01000002.1"/>
</dbReference>
<dbReference type="STRING" id="623281.SAMN05421747_102350"/>
<dbReference type="CDD" id="cd00090">
    <property type="entry name" value="HTH_ARSR"/>
    <property type="match status" value="1"/>
</dbReference>
<proteinExistence type="predicted"/>
<dbReference type="PROSITE" id="PS50987">
    <property type="entry name" value="HTH_ARSR_2"/>
    <property type="match status" value="1"/>
</dbReference>
<sequence length="106" mass="12046">MNDVFKAIADPTRREILLILAKGSENVNTIAEKFNMSRPAVSKHIKILAESNLVRLEQDITDSRQRNCFAQLEALHEVSAYLSKLEAFWDGKLGGLENFLKKERNS</sequence>
<evidence type="ECO:0000259" key="1">
    <source>
        <dbReference type="PROSITE" id="PS50987"/>
    </source>
</evidence>
<dbReference type="OrthoDB" id="9799175at2"/>
<dbReference type="InterPro" id="IPR001845">
    <property type="entry name" value="HTH_ArsR_DNA-bd_dom"/>
</dbReference>
<protein>
    <submittedName>
        <fullName evidence="2">Regulatory protein, arsR family</fullName>
    </submittedName>
</protein>
<evidence type="ECO:0000313" key="2">
    <source>
        <dbReference type="EMBL" id="SFB96561.1"/>
    </source>
</evidence>
<dbReference type="SUPFAM" id="SSF46785">
    <property type="entry name" value="Winged helix' DNA-binding domain"/>
    <property type="match status" value="1"/>
</dbReference>
<dbReference type="NCBIfam" id="NF033788">
    <property type="entry name" value="HTH_metalloreg"/>
    <property type="match status" value="1"/>
</dbReference>
<accession>A0A1I1FBA3</accession>
<keyword evidence="3" id="KW-1185">Reference proteome</keyword>
<dbReference type="EMBL" id="FOLL01000002">
    <property type="protein sequence ID" value="SFB96561.1"/>
    <property type="molecule type" value="Genomic_DNA"/>
</dbReference>
<dbReference type="Gene3D" id="1.10.10.10">
    <property type="entry name" value="Winged helix-like DNA-binding domain superfamily/Winged helix DNA-binding domain"/>
    <property type="match status" value="1"/>
</dbReference>
<feature type="domain" description="HTH arsR-type" evidence="1">
    <location>
        <begin position="1"/>
        <end position="87"/>
    </location>
</feature>
<gene>
    <name evidence="2" type="ORF">SAMN05421747_102350</name>
</gene>
<dbReference type="PANTHER" id="PTHR38600:SF2">
    <property type="entry name" value="SLL0088 PROTEIN"/>
    <property type="match status" value="1"/>
</dbReference>
<evidence type="ECO:0000313" key="3">
    <source>
        <dbReference type="Proteomes" id="UP000199577"/>
    </source>
</evidence>
<dbReference type="InterPro" id="IPR036390">
    <property type="entry name" value="WH_DNA-bd_sf"/>
</dbReference>